<feature type="transmembrane region" description="Helical" evidence="1">
    <location>
        <begin position="78"/>
        <end position="96"/>
    </location>
</feature>
<dbReference type="AlphaFoldDB" id="A0A164Z5Z5"/>
<feature type="transmembrane region" description="Helical" evidence="1">
    <location>
        <begin position="49"/>
        <end position="71"/>
    </location>
</feature>
<accession>A0A164Z5Z5</accession>
<reference evidence="2 3" key="1">
    <citation type="journal article" date="2016" name="Mol. Biol. Evol.">
        <title>Comparative Genomics of Early-Diverging Mushroom-Forming Fungi Provides Insights into the Origins of Lignocellulose Decay Capabilities.</title>
        <authorList>
            <person name="Nagy L.G."/>
            <person name="Riley R."/>
            <person name="Tritt A."/>
            <person name="Adam C."/>
            <person name="Daum C."/>
            <person name="Floudas D."/>
            <person name="Sun H."/>
            <person name="Yadav J.S."/>
            <person name="Pangilinan J."/>
            <person name="Larsson K.H."/>
            <person name="Matsuura K."/>
            <person name="Barry K."/>
            <person name="Labutti K."/>
            <person name="Kuo R."/>
            <person name="Ohm R.A."/>
            <person name="Bhattacharya S.S."/>
            <person name="Shirouzu T."/>
            <person name="Yoshinaga Y."/>
            <person name="Martin F.M."/>
            <person name="Grigoriev I.V."/>
            <person name="Hibbett D.S."/>
        </authorList>
    </citation>
    <scope>NUCLEOTIDE SEQUENCE [LARGE SCALE GENOMIC DNA]</scope>
    <source>
        <strain evidence="2 3">HHB9708</strain>
    </source>
</reference>
<feature type="transmembrane region" description="Helical" evidence="1">
    <location>
        <begin position="132"/>
        <end position="156"/>
    </location>
</feature>
<gene>
    <name evidence="2" type="ORF">SISNIDRAFT_481498</name>
</gene>
<proteinExistence type="predicted"/>
<keyword evidence="3" id="KW-1185">Reference proteome</keyword>
<dbReference type="EMBL" id="KV419396">
    <property type="protein sequence ID" value="KZS97582.1"/>
    <property type="molecule type" value="Genomic_DNA"/>
</dbReference>
<evidence type="ECO:0000313" key="2">
    <source>
        <dbReference type="EMBL" id="KZS97582.1"/>
    </source>
</evidence>
<dbReference type="STRING" id="1314777.A0A164Z5Z5"/>
<keyword evidence="1" id="KW-0472">Membrane</keyword>
<evidence type="ECO:0000256" key="1">
    <source>
        <dbReference type="SAM" id="Phobius"/>
    </source>
</evidence>
<protein>
    <recommendedName>
        <fullName evidence="4">MARVEL domain-containing protein</fullName>
    </recommendedName>
</protein>
<evidence type="ECO:0008006" key="4">
    <source>
        <dbReference type="Google" id="ProtNLM"/>
    </source>
</evidence>
<keyword evidence="1" id="KW-0812">Transmembrane</keyword>
<evidence type="ECO:0000313" key="3">
    <source>
        <dbReference type="Proteomes" id="UP000076722"/>
    </source>
</evidence>
<name>A0A164Z5Z5_9AGAM</name>
<sequence length="248" mass="27081">MAYPPFSQQEEFNLVVHVRSLVFCFIGACAISVLGLAANFMTLLPTDTYQAFLVFALIVSAATVVSLIVILLRSQPRIDMLILFLLIVGWIAMGAWTGDIIDNIQCFTLAGQTIQTKTGHMSSQVWCREMKAILALSWTIFGILLIIFIILLILIIRVVGYGHHGIWGASISDIPWFGQGGYGMQQGYYGQGGYPMQQYQGVPYMGAYQQPGVYQSGPNQYTVNQAPGHAVVIGGNRGGVPNISQQPA</sequence>
<organism evidence="2 3">
    <name type="scientific">Sistotremastrum niveocremeum HHB9708</name>
    <dbReference type="NCBI Taxonomy" id="1314777"/>
    <lineage>
        <taxon>Eukaryota</taxon>
        <taxon>Fungi</taxon>
        <taxon>Dikarya</taxon>
        <taxon>Basidiomycota</taxon>
        <taxon>Agaricomycotina</taxon>
        <taxon>Agaricomycetes</taxon>
        <taxon>Sistotremastrales</taxon>
        <taxon>Sistotremastraceae</taxon>
        <taxon>Sertulicium</taxon>
        <taxon>Sertulicium niveocremeum</taxon>
    </lineage>
</organism>
<dbReference type="OrthoDB" id="3264219at2759"/>
<keyword evidence="1" id="KW-1133">Transmembrane helix</keyword>
<dbReference type="Proteomes" id="UP000076722">
    <property type="component" value="Unassembled WGS sequence"/>
</dbReference>
<feature type="transmembrane region" description="Helical" evidence="1">
    <location>
        <begin position="21"/>
        <end position="43"/>
    </location>
</feature>